<dbReference type="CDD" id="cd00093">
    <property type="entry name" value="HTH_XRE"/>
    <property type="match status" value="1"/>
</dbReference>
<dbReference type="EMBL" id="JAUSUR010000001">
    <property type="protein sequence ID" value="MDQ0360273.1"/>
    <property type="molecule type" value="Genomic_DNA"/>
</dbReference>
<dbReference type="RefSeq" id="WP_307406037.1">
    <property type="nucleotide sequence ID" value="NZ_JAUSUR010000001.1"/>
</dbReference>
<dbReference type="InterPro" id="IPR010982">
    <property type="entry name" value="Lambda_DNA-bd_dom_sf"/>
</dbReference>
<dbReference type="Proteomes" id="UP001230220">
    <property type="component" value="Unassembled WGS sequence"/>
</dbReference>
<reference evidence="2 3" key="1">
    <citation type="submission" date="2023-07" db="EMBL/GenBank/DDBJ databases">
        <title>Genomic Encyclopedia of Type Strains, Phase IV (KMG-IV): sequencing the most valuable type-strain genomes for metagenomic binning, comparative biology and taxonomic classification.</title>
        <authorList>
            <person name="Goeker M."/>
        </authorList>
    </citation>
    <scope>NUCLEOTIDE SEQUENCE [LARGE SCALE GENOMIC DNA]</scope>
    <source>
        <strain evidence="2 3">DSM 16784</strain>
    </source>
</reference>
<accession>A0ABU0E050</accession>
<name>A0ABU0E050_9FIRM</name>
<gene>
    <name evidence="2" type="ORF">J2S15_001004</name>
</gene>
<evidence type="ECO:0000313" key="3">
    <source>
        <dbReference type="Proteomes" id="UP001230220"/>
    </source>
</evidence>
<evidence type="ECO:0000313" key="2">
    <source>
        <dbReference type="EMBL" id="MDQ0360273.1"/>
    </source>
</evidence>
<organism evidence="2 3">
    <name type="scientific">Breznakia pachnodae</name>
    <dbReference type="NCBI Taxonomy" id="265178"/>
    <lineage>
        <taxon>Bacteria</taxon>
        <taxon>Bacillati</taxon>
        <taxon>Bacillota</taxon>
        <taxon>Erysipelotrichia</taxon>
        <taxon>Erysipelotrichales</taxon>
        <taxon>Erysipelotrichaceae</taxon>
        <taxon>Breznakia</taxon>
    </lineage>
</organism>
<dbReference type="Pfam" id="PF01381">
    <property type="entry name" value="HTH_3"/>
    <property type="match status" value="1"/>
</dbReference>
<dbReference type="PROSITE" id="PS50943">
    <property type="entry name" value="HTH_CROC1"/>
    <property type="match status" value="1"/>
</dbReference>
<dbReference type="InterPro" id="IPR001387">
    <property type="entry name" value="Cro/C1-type_HTH"/>
</dbReference>
<sequence length="184" mass="21625">MNQNKYAIASAIDGNDIKKLRKQLKLTQKEFAMLANVSEKTVAAWEIKNNEIKGIISSLVKILSENPQIVKDLEIPNLEVPLRLWYMFKNEVCSVIDIDERHKEVKVYNYVKDDIFKAFGVIETPSYDQYINFIVSRCFPKERADMKLILNDLNLPFYDPFLIIEKTEGRMAEDDFWIKIERKK</sequence>
<protein>
    <submittedName>
        <fullName evidence="2">Transcriptional regulator</fullName>
    </submittedName>
</protein>
<dbReference type="Gene3D" id="1.10.260.40">
    <property type="entry name" value="lambda repressor-like DNA-binding domains"/>
    <property type="match status" value="1"/>
</dbReference>
<comment type="caution">
    <text evidence="2">The sequence shown here is derived from an EMBL/GenBank/DDBJ whole genome shotgun (WGS) entry which is preliminary data.</text>
</comment>
<evidence type="ECO:0000259" key="1">
    <source>
        <dbReference type="PROSITE" id="PS50943"/>
    </source>
</evidence>
<proteinExistence type="predicted"/>
<dbReference type="SUPFAM" id="SSF47413">
    <property type="entry name" value="lambda repressor-like DNA-binding domains"/>
    <property type="match status" value="1"/>
</dbReference>
<feature type="domain" description="HTH cro/C1-type" evidence="1">
    <location>
        <begin position="17"/>
        <end position="46"/>
    </location>
</feature>
<keyword evidence="3" id="KW-1185">Reference proteome</keyword>